<dbReference type="PANTHER" id="PTHR10924:SF27">
    <property type="entry name" value="SOLUTE CARRIER FAMILY 49 MEMBER 4"/>
    <property type="match status" value="1"/>
</dbReference>
<feature type="transmembrane region" description="Helical" evidence="5">
    <location>
        <begin position="32"/>
        <end position="52"/>
    </location>
</feature>
<dbReference type="Gene3D" id="1.20.1250.20">
    <property type="entry name" value="MFS general substrate transporter like domains"/>
    <property type="match status" value="1"/>
</dbReference>
<name>A0ABQ9ETZ2_TEGGR</name>
<comment type="subcellular location">
    <subcellularLocation>
        <location evidence="1">Membrane</location>
        <topology evidence="1">Multi-pass membrane protein</topology>
    </subcellularLocation>
</comment>
<evidence type="ECO:0000256" key="3">
    <source>
        <dbReference type="ARBA" id="ARBA00022989"/>
    </source>
</evidence>
<sequence length="294" mass="32436">METGNEEKNPLLDDTRIQSKGGVDTDVYARRWWILFMYCCTCITQGLVWNTWGPITQSAEAYFGWSDGTIGMLPNLGNIVFTVTTFPVLYFVDKKGLRYGMLACFACTFVGAAIRCITSDPDVATVVNRLIFVCAFINGIAGVIFNAAPPLLAVTWFPPNQRTTATAIAASVPYLGTALSFIMGISSLASNKSSVCKPNRRNKYKYKSPVVIGIIGINRAFMTTNLPENSNKSVLTMLMHSKSDIMRLQYIECGIAGVLFIAVLIYFPKKPPKPPSITASLHRVEYKKSLLQII</sequence>
<evidence type="ECO:0000256" key="5">
    <source>
        <dbReference type="SAM" id="Phobius"/>
    </source>
</evidence>
<keyword evidence="4 5" id="KW-0472">Membrane</keyword>
<organism evidence="6 7">
    <name type="scientific">Tegillarca granosa</name>
    <name type="common">Malaysian cockle</name>
    <name type="synonym">Anadara granosa</name>
    <dbReference type="NCBI Taxonomy" id="220873"/>
    <lineage>
        <taxon>Eukaryota</taxon>
        <taxon>Metazoa</taxon>
        <taxon>Spiralia</taxon>
        <taxon>Lophotrochozoa</taxon>
        <taxon>Mollusca</taxon>
        <taxon>Bivalvia</taxon>
        <taxon>Autobranchia</taxon>
        <taxon>Pteriomorphia</taxon>
        <taxon>Arcoida</taxon>
        <taxon>Arcoidea</taxon>
        <taxon>Arcidae</taxon>
        <taxon>Tegillarca</taxon>
    </lineage>
</organism>
<dbReference type="SUPFAM" id="SSF103473">
    <property type="entry name" value="MFS general substrate transporter"/>
    <property type="match status" value="1"/>
</dbReference>
<reference evidence="6 7" key="1">
    <citation type="submission" date="2022-12" db="EMBL/GenBank/DDBJ databases">
        <title>Chromosome-level genome of Tegillarca granosa.</title>
        <authorList>
            <person name="Kim J."/>
        </authorList>
    </citation>
    <scope>NUCLEOTIDE SEQUENCE [LARGE SCALE GENOMIC DNA]</scope>
    <source>
        <strain evidence="6">Teg-2019</strain>
        <tissue evidence="6">Adductor muscle</tissue>
    </source>
</reference>
<keyword evidence="3 5" id="KW-1133">Transmembrane helix</keyword>
<feature type="transmembrane region" description="Helical" evidence="5">
    <location>
        <begin position="247"/>
        <end position="267"/>
    </location>
</feature>
<feature type="non-terminal residue" evidence="6">
    <location>
        <position position="294"/>
    </location>
</feature>
<dbReference type="EMBL" id="JARBDR010000793">
    <property type="protein sequence ID" value="KAJ8307421.1"/>
    <property type="molecule type" value="Genomic_DNA"/>
</dbReference>
<dbReference type="InterPro" id="IPR036259">
    <property type="entry name" value="MFS_trans_sf"/>
</dbReference>
<feature type="transmembrane region" description="Helical" evidence="5">
    <location>
        <begin position="168"/>
        <end position="189"/>
    </location>
</feature>
<feature type="transmembrane region" description="Helical" evidence="5">
    <location>
        <begin position="130"/>
        <end position="148"/>
    </location>
</feature>
<evidence type="ECO:0000256" key="1">
    <source>
        <dbReference type="ARBA" id="ARBA00004141"/>
    </source>
</evidence>
<comment type="caution">
    <text evidence="6">The sequence shown here is derived from an EMBL/GenBank/DDBJ whole genome shotgun (WGS) entry which is preliminary data.</text>
</comment>
<gene>
    <name evidence="6" type="ORF">KUTeg_015505</name>
</gene>
<protein>
    <submittedName>
        <fullName evidence="6">Uncharacterized protein</fullName>
    </submittedName>
</protein>
<evidence type="ECO:0000256" key="2">
    <source>
        <dbReference type="ARBA" id="ARBA00022692"/>
    </source>
</evidence>
<keyword evidence="2 5" id="KW-0812">Transmembrane</keyword>
<proteinExistence type="predicted"/>
<dbReference type="PANTHER" id="PTHR10924">
    <property type="entry name" value="MAJOR FACILITATOR SUPERFAMILY PROTEIN-RELATED"/>
    <property type="match status" value="1"/>
</dbReference>
<dbReference type="InterPro" id="IPR011701">
    <property type="entry name" value="MFS"/>
</dbReference>
<evidence type="ECO:0000313" key="6">
    <source>
        <dbReference type="EMBL" id="KAJ8307421.1"/>
    </source>
</evidence>
<dbReference type="Pfam" id="PF07690">
    <property type="entry name" value="MFS_1"/>
    <property type="match status" value="1"/>
</dbReference>
<accession>A0ABQ9ETZ2</accession>
<feature type="transmembrane region" description="Helical" evidence="5">
    <location>
        <begin position="73"/>
        <end position="92"/>
    </location>
</feature>
<keyword evidence="7" id="KW-1185">Reference proteome</keyword>
<evidence type="ECO:0000313" key="7">
    <source>
        <dbReference type="Proteomes" id="UP001217089"/>
    </source>
</evidence>
<feature type="transmembrane region" description="Helical" evidence="5">
    <location>
        <begin position="210"/>
        <end position="227"/>
    </location>
</feature>
<evidence type="ECO:0000256" key="4">
    <source>
        <dbReference type="ARBA" id="ARBA00023136"/>
    </source>
</evidence>
<dbReference type="Proteomes" id="UP001217089">
    <property type="component" value="Unassembled WGS sequence"/>
</dbReference>
<dbReference type="InterPro" id="IPR049680">
    <property type="entry name" value="FLVCR1-2_SLC49-like"/>
</dbReference>